<dbReference type="FunFam" id="3.30.470.10:FF:000003">
    <property type="entry name" value="Branched-chain-amino-acid aminotransferase"/>
    <property type="match status" value="1"/>
</dbReference>
<comment type="catalytic activity">
    <reaction evidence="9">
        <text>L-valine + 2-oxoglutarate = 3-methyl-2-oxobutanoate + L-glutamate</text>
        <dbReference type="Rhea" id="RHEA:24813"/>
        <dbReference type="ChEBI" id="CHEBI:11851"/>
        <dbReference type="ChEBI" id="CHEBI:16810"/>
        <dbReference type="ChEBI" id="CHEBI:29985"/>
        <dbReference type="ChEBI" id="CHEBI:57762"/>
        <dbReference type="EC" id="2.6.1.42"/>
    </reaction>
</comment>
<dbReference type="GO" id="GO:0004084">
    <property type="term" value="F:branched-chain-amino-acid transaminase activity"/>
    <property type="evidence" value="ECO:0007669"/>
    <property type="project" value="UniProtKB-EC"/>
</dbReference>
<evidence type="ECO:0000313" key="11">
    <source>
        <dbReference type="Proteomes" id="UP001085076"/>
    </source>
</evidence>
<evidence type="ECO:0000256" key="8">
    <source>
        <dbReference type="RuleBase" id="RU004516"/>
    </source>
</evidence>
<dbReference type="OrthoDB" id="409992at2759"/>
<reference evidence="10" key="2">
    <citation type="journal article" date="2022" name="Hortic Res">
        <title>The genome of Dioscorea zingiberensis sheds light on the biosynthesis, origin and evolution of the medicinally important diosgenin saponins.</title>
        <authorList>
            <person name="Li Y."/>
            <person name="Tan C."/>
            <person name="Li Z."/>
            <person name="Guo J."/>
            <person name="Li S."/>
            <person name="Chen X."/>
            <person name="Wang C."/>
            <person name="Dai X."/>
            <person name="Yang H."/>
            <person name="Song W."/>
            <person name="Hou L."/>
            <person name="Xu J."/>
            <person name="Tong Z."/>
            <person name="Xu A."/>
            <person name="Yuan X."/>
            <person name="Wang W."/>
            <person name="Yang Q."/>
            <person name="Chen L."/>
            <person name="Sun Z."/>
            <person name="Wang K."/>
            <person name="Pan B."/>
            <person name="Chen J."/>
            <person name="Bao Y."/>
            <person name="Liu F."/>
            <person name="Qi X."/>
            <person name="Gang D.R."/>
            <person name="Wen J."/>
            <person name="Li J."/>
        </authorList>
    </citation>
    <scope>NUCLEOTIDE SEQUENCE</scope>
    <source>
        <strain evidence="10">Dzin_1.0</strain>
    </source>
</reference>
<evidence type="ECO:0000256" key="5">
    <source>
        <dbReference type="ARBA" id="ARBA00022898"/>
    </source>
</evidence>
<dbReference type="EC" id="2.6.1.42" evidence="9"/>
<keyword evidence="4 9" id="KW-0808">Transferase</keyword>
<keyword evidence="5 8" id="KW-0663">Pyridoxal phosphate</keyword>
<organism evidence="10 11">
    <name type="scientific">Dioscorea zingiberensis</name>
    <dbReference type="NCBI Taxonomy" id="325984"/>
    <lineage>
        <taxon>Eukaryota</taxon>
        <taxon>Viridiplantae</taxon>
        <taxon>Streptophyta</taxon>
        <taxon>Embryophyta</taxon>
        <taxon>Tracheophyta</taxon>
        <taxon>Spermatophyta</taxon>
        <taxon>Magnoliopsida</taxon>
        <taxon>Liliopsida</taxon>
        <taxon>Dioscoreales</taxon>
        <taxon>Dioscoreaceae</taxon>
        <taxon>Dioscorea</taxon>
    </lineage>
</organism>
<dbReference type="Gene3D" id="3.20.10.10">
    <property type="entry name" value="D-amino Acid Aminotransferase, subunit A, domain 2"/>
    <property type="match status" value="1"/>
</dbReference>
<dbReference type="CDD" id="cd01557">
    <property type="entry name" value="BCAT_beta_family"/>
    <property type="match status" value="1"/>
</dbReference>
<comment type="caution">
    <text evidence="10">The sequence shown here is derived from an EMBL/GenBank/DDBJ whole genome shotgun (WGS) entry which is preliminary data.</text>
</comment>
<evidence type="ECO:0000256" key="6">
    <source>
        <dbReference type="PIRSR" id="PIRSR006468-1"/>
    </source>
</evidence>
<dbReference type="GO" id="GO:0008652">
    <property type="term" value="P:amino acid biosynthetic process"/>
    <property type="evidence" value="ECO:0007669"/>
    <property type="project" value="UniProtKB-KW"/>
</dbReference>
<evidence type="ECO:0000256" key="3">
    <source>
        <dbReference type="ARBA" id="ARBA00022576"/>
    </source>
</evidence>
<dbReference type="GO" id="GO:0009082">
    <property type="term" value="P:branched-chain amino acid biosynthetic process"/>
    <property type="evidence" value="ECO:0007669"/>
    <property type="project" value="UniProtKB-KW"/>
</dbReference>
<dbReference type="GO" id="GO:0005737">
    <property type="term" value="C:cytoplasm"/>
    <property type="evidence" value="ECO:0007669"/>
    <property type="project" value="UniProtKB-ARBA"/>
</dbReference>
<keyword evidence="9" id="KW-0028">Amino-acid biosynthesis</keyword>
<dbReference type="PANTHER" id="PTHR42825">
    <property type="entry name" value="AMINO ACID AMINOTRANSFERASE"/>
    <property type="match status" value="1"/>
</dbReference>
<comment type="catalytic activity">
    <reaction evidence="9">
        <text>L-leucine + 2-oxoglutarate = 4-methyl-2-oxopentanoate + L-glutamate</text>
        <dbReference type="Rhea" id="RHEA:18321"/>
        <dbReference type="ChEBI" id="CHEBI:16810"/>
        <dbReference type="ChEBI" id="CHEBI:17865"/>
        <dbReference type="ChEBI" id="CHEBI:29985"/>
        <dbReference type="ChEBI" id="CHEBI:57427"/>
        <dbReference type="EC" id="2.6.1.42"/>
    </reaction>
</comment>
<dbReference type="PANTHER" id="PTHR42825:SF29">
    <property type="entry name" value="BRANCHED-CHAIN-AMINO-ACID AMINOTRANSFERASE"/>
    <property type="match status" value="1"/>
</dbReference>
<evidence type="ECO:0000256" key="2">
    <source>
        <dbReference type="ARBA" id="ARBA00009320"/>
    </source>
</evidence>
<keyword evidence="9" id="KW-0100">Branched-chain amino acid biosynthesis</keyword>
<dbReference type="InterPro" id="IPR043132">
    <property type="entry name" value="BCAT-like_C"/>
</dbReference>
<name>A0A9D5CXS8_9LILI</name>
<keyword evidence="11" id="KW-1185">Reference proteome</keyword>
<dbReference type="Proteomes" id="UP001085076">
    <property type="component" value="Miscellaneous, Linkage group lg02"/>
</dbReference>
<evidence type="ECO:0000256" key="4">
    <source>
        <dbReference type="ARBA" id="ARBA00022679"/>
    </source>
</evidence>
<dbReference type="Pfam" id="PF01063">
    <property type="entry name" value="Aminotran_4"/>
    <property type="match status" value="1"/>
</dbReference>
<feature type="modified residue" description="N6-(pyridoxal phosphate)lysine" evidence="6">
    <location>
        <position position="241"/>
    </location>
</feature>
<dbReference type="AlphaFoldDB" id="A0A9D5CXS8"/>
<comment type="similarity">
    <text evidence="2 7">Belongs to the class-IV pyridoxal-phosphate-dependent aminotransferase family.</text>
</comment>
<reference evidence="10" key="1">
    <citation type="submission" date="2021-03" db="EMBL/GenBank/DDBJ databases">
        <authorList>
            <person name="Li Z."/>
            <person name="Yang C."/>
        </authorList>
    </citation>
    <scope>NUCLEOTIDE SEQUENCE</scope>
    <source>
        <strain evidence="10">Dzin_1.0</strain>
        <tissue evidence="10">Leaf</tissue>
    </source>
</reference>
<evidence type="ECO:0000256" key="1">
    <source>
        <dbReference type="ARBA" id="ARBA00001933"/>
    </source>
</evidence>
<dbReference type="InterPro" id="IPR033939">
    <property type="entry name" value="BCAT_family"/>
</dbReference>
<keyword evidence="3 9" id="KW-0032">Aminotransferase</keyword>
<dbReference type="InterPro" id="IPR018300">
    <property type="entry name" value="Aminotrans_IV_CS"/>
</dbReference>
<dbReference type="EMBL" id="JAGGNH010000002">
    <property type="protein sequence ID" value="KAJ0981845.1"/>
    <property type="molecule type" value="Genomic_DNA"/>
</dbReference>
<dbReference type="SUPFAM" id="SSF56752">
    <property type="entry name" value="D-aminoacid aminotransferase-like PLP-dependent enzymes"/>
    <property type="match status" value="1"/>
</dbReference>
<dbReference type="InterPro" id="IPR036038">
    <property type="entry name" value="Aminotransferase-like"/>
</dbReference>
<dbReference type="InterPro" id="IPR001544">
    <property type="entry name" value="Aminotrans_IV"/>
</dbReference>
<dbReference type="NCBIfam" id="TIGR01123">
    <property type="entry name" value="ilvE_II"/>
    <property type="match status" value="1"/>
</dbReference>
<evidence type="ECO:0000313" key="10">
    <source>
        <dbReference type="EMBL" id="KAJ0981845.1"/>
    </source>
</evidence>
<dbReference type="PIRSF" id="PIRSF006468">
    <property type="entry name" value="BCAT1"/>
    <property type="match status" value="1"/>
</dbReference>
<comment type="catalytic activity">
    <reaction evidence="9">
        <text>L-isoleucine + 2-oxoglutarate = (S)-3-methyl-2-oxopentanoate + L-glutamate</text>
        <dbReference type="Rhea" id="RHEA:24801"/>
        <dbReference type="ChEBI" id="CHEBI:16810"/>
        <dbReference type="ChEBI" id="CHEBI:29985"/>
        <dbReference type="ChEBI" id="CHEBI:35146"/>
        <dbReference type="ChEBI" id="CHEBI:58045"/>
        <dbReference type="EC" id="2.6.1.42"/>
    </reaction>
</comment>
<evidence type="ECO:0000256" key="7">
    <source>
        <dbReference type="RuleBase" id="RU004106"/>
    </source>
</evidence>
<evidence type="ECO:0000256" key="9">
    <source>
        <dbReference type="RuleBase" id="RU004517"/>
    </source>
</evidence>
<dbReference type="InterPro" id="IPR043131">
    <property type="entry name" value="BCAT-like_N"/>
</dbReference>
<dbReference type="NCBIfam" id="NF009897">
    <property type="entry name" value="PRK13357.1"/>
    <property type="match status" value="1"/>
</dbReference>
<protein>
    <recommendedName>
        <fullName evidence="9">Branched-chain-amino-acid aminotransferase</fullName>
        <ecNumber evidence="9">2.6.1.42</ecNumber>
    </recommendedName>
</protein>
<comment type="cofactor">
    <cofactor evidence="1 8">
        <name>pyridoxal 5'-phosphate</name>
        <dbReference type="ChEBI" id="CHEBI:597326"/>
    </cofactor>
</comment>
<proteinExistence type="inferred from homology"/>
<dbReference type="InterPro" id="IPR005786">
    <property type="entry name" value="B_amino_transII"/>
</dbReference>
<gene>
    <name evidence="10" type="ORF">J5N97_010100</name>
</gene>
<dbReference type="Gene3D" id="3.30.470.10">
    <property type="match status" value="1"/>
</dbReference>
<sequence length="395" mass="43586">MQVFSVLPSASMASVAKFFTSFHVPLLLRPGYYPSFALLHSSSSRFAREDLDRTKDGYADVNWDELGFNVVQTDYMYVMRSPQDGKFTSGELNPYGEITLSPSSGVLNYGQGLFEGLKAYRKGDGNGFMLFRPEENALRMQKGAERMCMPSPSVEQFVHAVKQTVVANKRWVPPPGKGSLYIRPLLMGSGPVLGLAPSPEYTFLVVAVPVGRYFKYCSGTLNLLISDEYHRATPGGTGGIKTISNYGPVLKAQVQAKSKGFADVLFLDSVNKKYLEEAASCNIFIVKGNIISTPATYGTILPGITRKSIIEIARDQGYQVEEKLVSMDEVIDADEIFCTGTAVVLTPVDTITYCGQRFQYNTGIQTVSHRLYNTLAAIQMGNVEDTRGWRLEIED</sequence>
<accession>A0A9D5CXS8</accession>
<dbReference type="FunFam" id="3.20.10.10:FF:000003">
    <property type="entry name" value="Branched-chain-amino-acid aminotransferase"/>
    <property type="match status" value="1"/>
</dbReference>
<dbReference type="PROSITE" id="PS00770">
    <property type="entry name" value="AA_TRANSFER_CLASS_4"/>
    <property type="match status" value="1"/>
</dbReference>